<evidence type="ECO:0000313" key="2">
    <source>
        <dbReference type="EMBL" id="RDW79244.1"/>
    </source>
</evidence>
<dbReference type="RefSeq" id="XP_026603944.1">
    <property type="nucleotide sequence ID" value="XM_026748112.1"/>
</dbReference>
<dbReference type="AlphaFoldDB" id="A0A3D8RZG9"/>
<name>A0A3D8RZG9_9EURO</name>
<keyword evidence="3" id="KW-1185">Reference proteome</keyword>
<organism evidence="2 3">
    <name type="scientific">Aspergillus mulundensis</name>
    <dbReference type="NCBI Taxonomy" id="1810919"/>
    <lineage>
        <taxon>Eukaryota</taxon>
        <taxon>Fungi</taxon>
        <taxon>Dikarya</taxon>
        <taxon>Ascomycota</taxon>
        <taxon>Pezizomycotina</taxon>
        <taxon>Eurotiomycetes</taxon>
        <taxon>Eurotiomycetidae</taxon>
        <taxon>Eurotiales</taxon>
        <taxon>Aspergillaceae</taxon>
        <taxon>Aspergillus</taxon>
        <taxon>Aspergillus subgen. Nidulantes</taxon>
    </lineage>
</organism>
<proteinExistence type="predicted"/>
<dbReference type="Proteomes" id="UP000256690">
    <property type="component" value="Unassembled WGS sequence"/>
</dbReference>
<sequence length="73" mass="7683">MVFSLFKSSKQESANSQNAEPTFDPNTLQMVQPGSPSAPNMNANGVVAEQPARQEQMSMGLRGGGEAGFCCGM</sequence>
<evidence type="ECO:0000256" key="1">
    <source>
        <dbReference type="SAM" id="MobiDB-lite"/>
    </source>
</evidence>
<dbReference type="OrthoDB" id="4153865at2759"/>
<reference evidence="2 3" key="1">
    <citation type="journal article" date="2018" name="IMA Fungus">
        <title>IMA Genome-F 9: Draft genome sequence of Annulohypoxylon stygium, Aspergillus mulundensis, Berkeleyomyces basicola (syn. Thielaviopsis basicola), Ceratocystis smalleyi, two Cercospora beticola strains, Coleophoma cylindrospora, Fusarium fracticaudum, Phialophora cf. hyalina, and Morchella septimelata.</title>
        <authorList>
            <person name="Wingfield B.D."/>
            <person name="Bills G.F."/>
            <person name="Dong Y."/>
            <person name="Huang W."/>
            <person name="Nel W.J."/>
            <person name="Swalarsk-Parry B.S."/>
            <person name="Vaghefi N."/>
            <person name="Wilken P.M."/>
            <person name="An Z."/>
            <person name="de Beer Z.W."/>
            <person name="De Vos L."/>
            <person name="Chen L."/>
            <person name="Duong T.A."/>
            <person name="Gao Y."/>
            <person name="Hammerbacher A."/>
            <person name="Kikkert J.R."/>
            <person name="Li Y."/>
            <person name="Li H."/>
            <person name="Li K."/>
            <person name="Li Q."/>
            <person name="Liu X."/>
            <person name="Ma X."/>
            <person name="Naidoo K."/>
            <person name="Pethybridge S.J."/>
            <person name="Sun J."/>
            <person name="Steenkamp E.T."/>
            <person name="van der Nest M.A."/>
            <person name="van Wyk S."/>
            <person name="Wingfield M.J."/>
            <person name="Xiong C."/>
            <person name="Yue Q."/>
            <person name="Zhang X."/>
        </authorList>
    </citation>
    <scope>NUCLEOTIDE SEQUENCE [LARGE SCALE GENOMIC DNA]</scope>
    <source>
        <strain evidence="2 3">DSM 5745</strain>
    </source>
</reference>
<dbReference type="GeneID" id="38116466"/>
<evidence type="ECO:0000313" key="3">
    <source>
        <dbReference type="Proteomes" id="UP000256690"/>
    </source>
</evidence>
<dbReference type="EMBL" id="PVWQ01000006">
    <property type="protein sequence ID" value="RDW79244.1"/>
    <property type="molecule type" value="Genomic_DNA"/>
</dbReference>
<feature type="region of interest" description="Disordered" evidence="1">
    <location>
        <begin position="1"/>
        <end position="43"/>
    </location>
</feature>
<comment type="caution">
    <text evidence="2">The sequence shown here is derived from an EMBL/GenBank/DDBJ whole genome shotgun (WGS) entry which is preliminary data.</text>
</comment>
<protein>
    <submittedName>
        <fullName evidence="2">Uncharacterized protein</fullName>
    </submittedName>
</protein>
<accession>A0A3D8RZG9</accession>
<gene>
    <name evidence="2" type="ORF">DSM5745_06096</name>
</gene>